<dbReference type="EMBL" id="FAUH01000010">
    <property type="protein sequence ID" value="CUU66240.1"/>
    <property type="molecule type" value="Genomic_DNA"/>
</dbReference>
<accession>A0A0X2NND9</accession>
<dbReference type="Proteomes" id="UP000182498">
    <property type="component" value="Unassembled WGS sequence"/>
</dbReference>
<evidence type="ECO:0000313" key="2">
    <source>
        <dbReference type="Proteomes" id="UP000182498"/>
    </source>
</evidence>
<gene>
    <name evidence="1" type="ORF">CVAR292_01579</name>
</gene>
<dbReference type="AlphaFoldDB" id="A0A0X2NND9"/>
<keyword evidence="2" id="KW-1185">Reference proteome</keyword>
<name>A0A0X2NND9_9CORY</name>
<sequence length="54" mass="5652">MAVFAVVDDVEAEVVLAGDDFVDGGLERPEEFLAGGVAGLETTVGLQQFRRAGQ</sequence>
<reference evidence="2" key="1">
    <citation type="submission" date="2015-11" db="EMBL/GenBank/DDBJ databases">
        <authorList>
            <person name="Dugat-Bony E."/>
        </authorList>
    </citation>
    <scope>NUCLEOTIDE SEQUENCE [LARGE SCALE GENOMIC DNA]</scope>
    <source>
        <strain evidence="2">Mu292</strain>
    </source>
</reference>
<organism evidence="1 2">
    <name type="scientific">Corynebacterium variabile</name>
    <dbReference type="NCBI Taxonomy" id="1727"/>
    <lineage>
        <taxon>Bacteria</taxon>
        <taxon>Bacillati</taxon>
        <taxon>Actinomycetota</taxon>
        <taxon>Actinomycetes</taxon>
        <taxon>Mycobacteriales</taxon>
        <taxon>Corynebacteriaceae</taxon>
        <taxon>Corynebacterium</taxon>
    </lineage>
</organism>
<evidence type="ECO:0000313" key="1">
    <source>
        <dbReference type="EMBL" id="CUU66240.1"/>
    </source>
</evidence>
<proteinExistence type="predicted"/>
<protein>
    <submittedName>
        <fullName evidence="1">Uncharacterized protein</fullName>
    </submittedName>
</protein>